<dbReference type="InterPro" id="IPR036291">
    <property type="entry name" value="NAD(P)-bd_dom_sf"/>
</dbReference>
<evidence type="ECO:0000259" key="1">
    <source>
        <dbReference type="Pfam" id="PF13460"/>
    </source>
</evidence>
<dbReference type="SUPFAM" id="SSF51735">
    <property type="entry name" value="NAD(P)-binding Rossmann-fold domains"/>
    <property type="match status" value="1"/>
</dbReference>
<dbReference type="AlphaFoldDB" id="A0A1Y5TQF7"/>
<dbReference type="CDD" id="cd05243">
    <property type="entry name" value="SDR_a5"/>
    <property type="match status" value="1"/>
</dbReference>
<name>A0A1Y5TQF7_9RHOB</name>
<keyword evidence="3" id="KW-1185">Reference proteome</keyword>
<keyword evidence="2" id="KW-0456">Lyase</keyword>
<dbReference type="EC" id="4.-.-.-" evidence="2"/>
<proteinExistence type="predicted"/>
<dbReference type="EMBL" id="FWFS01000015">
    <property type="protein sequence ID" value="SLN69461.1"/>
    <property type="molecule type" value="Genomic_DNA"/>
</dbReference>
<protein>
    <submittedName>
        <fullName evidence="2">Putative sugar epimerase YhfK</fullName>
        <ecNumber evidence="2">4.-.-.-</ecNumber>
    </submittedName>
</protein>
<sequence>MSLNILIAGATGATGRILAQDLLDHGHSVTALVRESSDTSSLPAGVRLRSGDLTDLQPGACDGMDVAVFAAGSGGATGPDMTDKVDRDGAKRLIDLAKEAGLSRFVMLSSIGADHPDGGSPLAHYLQAKHDADAHLKASGLTYAILRPVSLTNDGRSAKIVLGGEVDKSAKASRADVAAVLAQAATSSEFDGKALDMQSA</sequence>
<dbReference type="InterPro" id="IPR016040">
    <property type="entry name" value="NAD(P)-bd_dom"/>
</dbReference>
<accession>A0A1Y5TQF7</accession>
<organism evidence="2 3">
    <name type="scientific">Aquimixticola soesokkakensis</name>
    <dbReference type="NCBI Taxonomy" id="1519096"/>
    <lineage>
        <taxon>Bacteria</taxon>
        <taxon>Pseudomonadati</taxon>
        <taxon>Pseudomonadota</taxon>
        <taxon>Alphaproteobacteria</taxon>
        <taxon>Rhodobacterales</taxon>
        <taxon>Paracoccaceae</taxon>
        <taxon>Aquimixticola</taxon>
    </lineage>
</organism>
<dbReference type="Pfam" id="PF13460">
    <property type="entry name" value="NAD_binding_10"/>
    <property type="match status" value="1"/>
</dbReference>
<gene>
    <name evidence="2" type="primary">yhfK</name>
    <name evidence="2" type="ORF">AQS8620_03280</name>
</gene>
<feature type="domain" description="NAD(P)-binding" evidence="1">
    <location>
        <begin position="9"/>
        <end position="186"/>
    </location>
</feature>
<dbReference type="GO" id="GO:0016829">
    <property type="term" value="F:lyase activity"/>
    <property type="evidence" value="ECO:0007669"/>
    <property type="project" value="UniProtKB-KW"/>
</dbReference>
<dbReference type="Proteomes" id="UP000193862">
    <property type="component" value="Unassembled WGS sequence"/>
</dbReference>
<reference evidence="2 3" key="1">
    <citation type="submission" date="2017-03" db="EMBL/GenBank/DDBJ databases">
        <authorList>
            <person name="Afonso C.L."/>
            <person name="Miller P.J."/>
            <person name="Scott M.A."/>
            <person name="Spackman E."/>
            <person name="Goraichik I."/>
            <person name="Dimitrov K.M."/>
            <person name="Suarez D.L."/>
            <person name="Swayne D.E."/>
        </authorList>
    </citation>
    <scope>NUCLEOTIDE SEQUENCE [LARGE SCALE GENOMIC DNA]</scope>
    <source>
        <strain evidence="2 3">CECT 8620</strain>
    </source>
</reference>
<dbReference type="PANTHER" id="PTHR15020:SF50">
    <property type="entry name" value="UPF0659 PROTEIN YMR090W"/>
    <property type="match status" value="1"/>
</dbReference>
<evidence type="ECO:0000313" key="2">
    <source>
        <dbReference type="EMBL" id="SLN69461.1"/>
    </source>
</evidence>
<dbReference type="Gene3D" id="3.40.50.720">
    <property type="entry name" value="NAD(P)-binding Rossmann-like Domain"/>
    <property type="match status" value="1"/>
</dbReference>
<evidence type="ECO:0000313" key="3">
    <source>
        <dbReference type="Proteomes" id="UP000193862"/>
    </source>
</evidence>
<dbReference type="PANTHER" id="PTHR15020">
    <property type="entry name" value="FLAVIN REDUCTASE-RELATED"/>
    <property type="match status" value="1"/>
</dbReference>